<protein>
    <submittedName>
        <fullName evidence="6">LysR family transcriptional regulator</fullName>
    </submittedName>
</protein>
<dbReference type="SUPFAM" id="SSF46785">
    <property type="entry name" value="Winged helix' DNA-binding domain"/>
    <property type="match status" value="1"/>
</dbReference>
<gene>
    <name evidence="6" type="ORF">CBW24_08490</name>
</gene>
<dbReference type="GO" id="GO:0003677">
    <property type="term" value="F:DNA binding"/>
    <property type="evidence" value="ECO:0007669"/>
    <property type="project" value="UniProtKB-KW"/>
</dbReference>
<dbReference type="PRINTS" id="PR00039">
    <property type="entry name" value="HTHLYSR"/>
</dbReference>
<evidence type="ECO:0000256" key="2">
    <source>
        <dbReference type="ARBA" id="ARBA00023015"/>
    </source>
</evidence>
<dbReference type="InterPro" id="IPR036388">
    <property type="entry name" value="WH-like_DNA-bd_sf"/>
</dbReference>
<dbReference type="PROSITE" id="PS50931">
    <property type="entry name" value="HTH_LYSR"/>
    <property type="match status" value="1"/>
</dbReference>
<dbReference type="PANTHER" id="PTHR30419:SF2">
    <property type="entry name" value="LYSR FAMILY TRANSCRIPTIONAL REGULATOR"/>
    <property type="match status" value="1"/>
</dbReference>
<evidence type="ECO:0000259" key="5">
    <source>
        <dbReference type="PROSITE" id="PS50931"/>
    </source>
</evidence>
<dbReference type="InterPro" id="IPR050950">
    <property type="entry name" value="HTH-type_LysR_regulators"/>
</dbReference>
<evidence type="ECO:0000256" key="1">
    <source>
        <dbReference type="ARBA" id="ARBA00009437"/>
    </source>
</evidence>
<proteinExistence type="inferred from homology"/>
<dbReference type="RefSeq" id="WP_097373321.1">
    <property type="nucleotide sequence ID" value="NZ_CP021404.1"/>
</dbReference>
<dbReference type="Proteomes" id="UP000219050">
    <property type="component" value="Chromosome"/>
</dbReference>
<dbReference type="InterPro" id="IPR000847">
    <property type="entry name" value="LysR_HTH_N"/>
</dbReference>
<dbReference type="PANTHER" id="PTHR30419">
    <property type="entry name" value="HTH-TYPE TRANSCRIPTIONAL REGULATOR YBHD"/>
    <property type="match status" value="1"/>
</dbReference>
<keyword evidence="4" id="KW-0804">Transcription</keyword>
<keyword evidence="2" id="KW-0805">Transcription regulation</keyword>
<dbReference type="InterPro" id="IPR036390">
    <property type="entry name" value="WH_DNA-bd_sf"/>
</dbReference>
<dbReference type="GO" id="GO:0005829">
    <property type="term" value="C:cytosol"/>
    <property type="evidence" value="ECO:0007669"/>
    <property type="project" value="TreeGrafter"/>
</dbReference>
<comment type="similarity">
    <text evidence="1">Belongs to the LysR transcriptional regulatory family.</text>
</comment>
<feature type="domain" description="HTH lysR-type" evidence="5">
    <location>
        <begin position="1"/>
        <end position="60"/>
    </location>
</feature>
<evidence type="ECO:0000256" key="4">
    <source>
        <dbReference type="ARBA" id="ARBA00023163"/>
    </source>
</evidence>
<evidence type="ECO:0000256" key="3">
    <source>
        <dbReference type="ARBA" id="ARBA00023125"/>
    </source>
</evidence>
<dbReference type="GO" id="GO:0003700">
    <property type="term" value="F:DNA-binding transcription factor activity"/>
    <property type="evidence" value="ECO:0007669"/>
    <property type="project" value="InterPro"/>
</dbReference>
<dbReference type="Pfam" id="PF03466">
    <property type="entry name" value="LysR_substrate"/>
    <property type="match status" value="1"/>
</dbReference>
<dbReference type="AlphaFoldDB" id="A0A291LZC0"/>
<dbReference type="SUPFAM" id="SSF53850">
    <property type="entry name" value="Periplasmic binding protein-like II"/>
    <property type="match status" value="1"/>
</dbReference>
<dbReference type="InterPro" id="IPR005119">
    <property type="entry name" value="LysR_subst-bd"/>
</dbReference>
<dbReference type="Pfam" id="PF00126">
    <property type="entry name" value="HTH_1"/>
    <property type="match status" value="1"/>
</dbReference>
<reference evidence="6 7" key="1">
    <citation type="submission" date="2017-05" db="EMBL/GenBank/DDBJ databases">
        <title>Comparative genomic and metabolic analysis of manganese-oxidizing mechanisms in Celeribater manganoxidans DY25T: its adaption to the environment of polymetallic nodule.</title>
        <authorList>
            <person name="Wang X."/>
        </authorList>
    </citation>
    <scope>NUCLEOTIDE SEQUENCE [LARGE SCALE GENOMIC DNA]</scope>
    <source>
        <strain evidence="6 7">DY25</strain>
    </source>
</reference>
<name>A0A291LZC0_9RHOB</name>
<dbReference type="OrthoDB" id="5297263at2"/>
<keyword evidence="7" id="KW-1185">Reference proteome</keyword>
<dbReference type="KEGG" id="cmag:CBW24_08490"/>
<evidence type="ECO:0000313" key="6">
    <source>
        <dbReference type="EMBL" id="ATI42039.1"/>
    </source>
</evidence>
<dbReference type="Gene3D" id="1.10.10.10">
    <property type="entry name" value="Winged helix-like DNA-binding domain superfamily/Winged helix DNA-binding domain"/>
    <property type="match status" value="1"/>
</dbReference>
<accession>A0A291LZC0</accession>
<evidence type="ECO:0000313" key="7">
    <source>
        <dbReference type="Proteomes" id="UP000219050"/>
    </source>
</evidence>
<organism evidence="6 7">
    <name type="scientific">Pacificitalea manganoxidans</name>
    <dbReference type="NCBI Taxonomy" id="1411902"/>
    <lineage>
        <taxon>Bacteria</taxon>
        <taxon>Pseudomonadati</taxon>
        <taxon>Pseudomonadota</taxon>
        <taxon>Alphaproteobacteria</taxon>
        <taxon>Rhodobacterales</taxon>
        <taxon>Paracoccaceae</taxon>
        <taxon>Pacificitalea</taxon>
    </lineage>
</organism>
<sequence>MRIHAPAILYFDAVRRAGSIREAARQLNVASSAVNRQILKLEDEIGVPLFERRPGGVVLTTAGEMLARHVIVVMQDLERARSDIAALRGARVGHVSVAAVEGVCASLLPAVVRRLSQIAPRIRLTARTMGSRVIPEALEDGRADVGIAFSLPHSPRVRQSHMAKFKLGAIMAPAHPLASRASVSLSACCEYPLIWAGSDLSIAALLEPQVQALGRTVDPAIVTDSIDLTRQLAMTPPMVGFQTPIGLETAIADGRLVHVPLETNRGPIWSELGIYVRAGRSLPGAIDLFLQVLIAEMQGQEFS</sequence>
<dbReference type="EMBL" id="CP021404">
    <property type="protein sequence ID" value="ATI42039.1"/>
    <property type="molecule type" value="Genomic_DNA"/>
</dbReference>
<keyword evidence="3" id="KW-0238">DNA-binding</keyword>
<dbReference type="Gene3D" id="3.40.190.290">
    <property type="match status" value="1"/>
</dbReference>